<reference evidence="1" key="1">
    <citation type="submission" date="2018-02" db="EMBL/GenBank/DDBJ databases">
        <title>Rhizophora mucronata_Transcriptome.</title>
        <authorList>
            <person name="Meera S.P."/>
            <person name="Sreeshan A."/>
            <person name="Augustine A."/>
        </authorList>
    </citation>
    <scope>NUCLEOTIDE SEQUENCE</scope>
    <source>
        <tissue evidence="1">Leaf</tissue>
    </source>
</reference>
<evidence type="ECO:0000313" key="1">
    <source>
        <dbReference type="EMBL" id="MBX52771.1"/>
    </source>
</evidence>
<dbReference type="AlphaFoldDB" id="A0A2P2PDQ3"/>
<sequence length="28" mass="3042">MIVQRCNKHAEIFTFPVEVGSSGSCVCV</sequence>
<accession>A0A2P2PDQ3</accession>
<protein>
    <submittedName>
        <fullName evidence="1">Uncharacterized protein</fullName>
    </submittedName>
</protein>
<organism evidence="1">
    <name type="scientific">Rhizophora mucronata</name>
    <name type="common">Asiatic mangrove</name>
    <dbReference type="NCBI Taxonomy" id="61149"/>
    <lineage>
        <taxon>Eukaryota</taxon>
        <taxon>Viridiplantae</taxon>
        <taxon>Streptophyta</taxon>
        <taxon>Embryophyta</taxon>
        <taxon>Tracheophyta</taxon>
        <taxon>Spermatophyta</taxon>
        <taxon>Magnoliopsida</taxon>
        <taxon>eudicotyledons</taxon>
        <taxon>Gunneridae</taxon>
        <taxon>Pentapetalae</taxon>
        <taxon>rosids</taxon>
        <taxon>fabids</taxon>
        <taxon>Malpighiales</taxon>
        <taxon>Rhizophoraceae</taxon>
        <taxon>Rhizophora</taxon>
    </lineage>
</organism>
<proteinExistence type="predicted"/>
<dbReference type="EMBL" id="GGEC01072287">
    <property type="protein sequence ID" value="MBX52771.1"/>
    <property type="molecule type" value="Transcribed_RNA"/>
</dbReference>
<name>A0A2P2PDQ3_RHIMU</name>